<keyword evidence="9" id="KW-0460">Magnesium</keyword>
<evidence type="ECO:0000313" key="13">
    <source>
        <dbReference type="EMBL" id="KPI34854.1"/>
    </source>
</evidence>
<proteinExistence type="inferred from homology"/>
<evidence type="ECO:0000256" key="1">
    <source>
        <dbReference type="ARBA" id="ARBA00001936"/>
    </source>
</evidence>
<dbReference type="AlphaFoldDB" id="A0A0N1NVD2"/>
<evidence type="ECO:0000256" key="2">
    <source>
        <dbReference type="ARBA" id="ARBA00001946"/>
    </source>
</evidence>
<comment type="subcellular location">
    <subcellularLocation>
        <location evidence="3">Cytoplasm</location>
    </subcellularLocation>
</comment>
<dbReference type="GO" id="GO:0005737">
    <property type="term" value="C:cytoplasm"/>
    <property type="evidence" value="ECO:0007669"/>
    <property type="project" value="UniProtKB-SubCell"/>
</dbReference>
<evidence type="ECO:0000256" key="4">
    <source>
        <dbReference type="ARBA" id="ARBA00008593"/>
    </source>
</evidence>
<dbReference type="PANTHER" id="PTHR12271:SF40">
    <property type="entry name" value="POLY(A) RNA POLYMERASE GLD2"/>
    <property type="match status" value="1"/>
</dbReference>
<evidence type="ECO:0000259" key="11">
    <source>
        <dbReference type="Pfam" id="PF03828"/>
    </source>
</evidence>
<dbReference type="GO" id="GO:0050265">
    <property type="term" value="F:RNA uridylyltransferase activity"/>
    <property type="evidence" value="ECO:0007669"/>
    <property type="project" value="TreeGrafter"/>
</dbReference>
<dbReference type="RefSeq" id="XP_017994817.1">
    <property type="nucleotide sequence ID" value="XM_018145007.1"/>
</dbReference>
<dbReference type="Proteomes" id="UP000038010">
    <property type="component" value="Unassembled WGS sequence"/>
</dbReference>
<dbReference type="Gene3D" id="3.30.460.10">
    <property type="entry name" value="Beta Polymerase, domain 2"/>
    <property type="match status" value="1"/>
</dbReference>
<keyword evidence="6" id="KW-0963">Cytoplasm</keyword>
<evidence type="ECO:0000313" key="14">
    <source>
        <dbReference type="Proteomes" id="UP000038010"/>
    </source>
</evidence>
<dbReference type="Pfam" id="PF22600">
    <property type="entry name" value="MTPAP-like_central"/>
    <property type="match status" value="1"/>
</dbReference>
<dbReference type="GeneID" id="28736887"/>
<dbReference type="VEuPathDB" id="FungiDB:AB675_4844"/>
<evidence type="ECO:0000256" key="5">
    <source>
        <dbReference type="ARBA" id="ARBA00012388"/>
    </source>
</evidence>
<feature type="domain" description="PAP-associated" evidence="11">
    <location>
        <begin position="384"/>
        <end position="451"/>
    </location>
</feature>
<evidence type="ECO:0000256" key="7">
    <source>
        <dbReference type="ARBA" id="ARBA00022679"/>
    </source>
</evidence>
<feature type="region of interest" description="Disordered" evidence="10">
    <location>
        <begin position="194"/>
        <end position="216"/>
    </location>
</feature>
<keyword evidence="14" id="KW-1185">Reference proteome</keyword>
<dbReference type="STRING" id="1664694.A0A0N1NVD2"/>
<dbReference type="EMBL" id="LFJN01000049">
    <property type="protein sequence ID" value="KPI34854.1"/>
    <property type="molecule type" value="Genomic_DNA"/>
</dbReference>
<dbReference type="InterPro" id="IPR054708">
    <property type="entry name" value="MTPAP-like_central"/>
</dbReference>
<dbReference type="GO" id="GO:0031123">
    <property type="term" value="P:RNA 3'-end processing"/>
    <property type="evidence" value="ECO:0007669"/>
    <property type="project" value="TreeGrafter"/>
</dbReference>
<accession>A0A0N1NVD2</accession>
<evidence type="ECO:0000256" key="10">
    <source>
        <dbReference type="SAM" id="MobiDB-lite"/>
    </source>
</evidence>
<dbReference type="Pfam" id="PF03828">
    <property type="entry name" value="PAP_assoc"/>
    <property type="match status" value="1"/>
</dbReference>
<organism evidence="13 14">
    <name type="scientific">Cyphellophora attinorum</name>
    <dbReference type="NCBI Taxonomy" id="1664694"/>
    <lineage>
        <taxon>Eukaryota</taxon>
        <taxon>Fungi</taxon>
        <taxon>Dikarya</taxon>
        <taxon>Ascomycota</taxon>
        <taxon>Pezizomycotina</taxon>
        <taxon>Eurotiomycetes</taxon>
        <taxon>Chaetothyriomycetidae</taxon>
        <taxon>Chaetothyriales</taxon>
        <taxon>Cyphellophoraceae</taxon>
        <taxon>Cyphellophora</taxon>
    </lineage>
</organism>
<comment type="caution">
    <text evidence="13">The sequence shown here is derived from an EMBL/GenBank/DDBJ whole genome shotgun (WGS) entry which is preliminary data.</text>
</comment>
<dbReference type="Gene3D" id="1.10.1410.10">
    <property type="match status" value="1"/>
</dbReference>
<dbReference type="GO" id="GO:1990817">
    <property type="term" value="F:poly(A) RNA polymerase activity"/>
    <property type="evidence" value="ECO:0007669"/>
    <property type="project" value="UniProtKB-EC"/>
</dbReference>
<comment type="cofactor">
    <cofactor evidence="1">
        <name>Mn(2+)</name>
        <dbReference type="ChEBI" id="CHEBI:29035"/>
    </cofactor>
</comment>
<evidence type="ECO:0000256" key="9">
    <source>
        <dbReference type="ARBA" id="ARBA00022842"/>
    </source>
</evidence>
<sequence>MAAPPPSRGPWPRVTRGPAPSHASLYDPRGPPQTLGQQVMAQADYLNNVYRTTQKFQLQREEQIAKETFRKHLQGMFQTLLQSHYSSFDVKDVRLQCYGSLNNGFGLANCDMDLLLLLPANLDFINRVNEATNSTTEAAEDDRKFEVALLLEKALLDSGIGARLLTKTRVPILRVCEKPSETLLENLRQYCKQSEEAATPTPVRPTKDDMPAPPEMTLSDITTAISELSTEDDAASIRLPDSPTKNKQLAIEFVGDCGIQCDINFTNFVAVHNTRLLRTYCTYDSRVAQVGTFVKLWAKTRDINTPYLGTLSSYGYTLMVLHYLMNVVDPPVIPNLQQLAYSADSWATKPVQKFEDKFDIRFLSNMEQLQKFKAMQRVNRQSTGHLLRGFFWYYSAQQGFHWTQSVISIRTPRGIMTKAVKGWTEAKWSAQNKNVRQRYLLAIEDPFEVDHNVGRVVGHNGIVAIRGEFRRAWHIISTVGDPYAPRGGPIEDLLQPAEARGDLLRKDQDFHRDKMRKMKQEAEARQKQALQDSVSTTTPEQPIDQGQLLLNAVMGYPTGTTNGMSN</sequence>
<gene>
    <name evidence="13" type="ORF">AB675_4844</name>
</gene>
<dbReference type="InterPro" id="IPR043519">
    <property type="entry name" value="NT_sf"/>
</dbReference>
<reference evidence="13 14" key="1">
    <citation type="submission" date="2015-06" db="EMBL/GenBank/DDBJ databases">
        <title>Draft genome of the ant-associated black yeast Phialophora attae CBS 131958.</title>
        <authorList>
            <person name="Moreno L.F."/>
            <person name="Stielow B.J."/>
            <person name="de Hoog S."/>
            <person name="Vicente V.A."/>
            <person name="Weiss V.A."/>
            <person name="de Vries M."/>
            <person name="Cruz L.M."/>
            <person name="Souza E.M."/>
        </authorList>
    </citation>
    <scope>NUCLEOTIDE SEQUENCE [LARGE SCALE GENOMIC DNA]</scope>
    <source>
        <strain evidence="13 14">CBS 131958</strain>
    </source>
</reference>
<dbReference type="EC" id="2.7.7.19" evidence="5"/>
<protein>
    <recommendedName>
        <fullName evidence="5">polynucleotide adenylyltransferase</fullName>
        <ecNumber evidence="5">2.7.7.19</ecNumber>
    </recommendedName>
</protein>
<evidence type="ECO:0000256" key="6">
    <source>
        <dbReference type="ARBA" id="ARBA00022490"/>
    </source>
</evidence>
<evidence type="ECO:0000256" key="8">
    <source>
        <dbReference type="ARBA" id="ARBA00022723"/>
    </source>
</evidence>
<evidence type="ECO:0000259" key="12">
    <source>
        <dbReference type="Pfam" id="PF22600"/>
    </source>
</evidence>
<dbReference type="GO" id="GO:0010605">
    <property type="term" value="P:negative regulation of macromolecule metabolic process"/>
    <property type="evidence" value="ECO:0007669"/>
    <property type="project" value="UniProtKB-ARBA"/>
</dbReference>
<comment type="cofactor">
    <cofactor evidence="2">
        <name>Mg(2+)</name>
        <dbReference type="ChEBI" id="CHEBI:18420"/>
    </cofactor>
</comment>
<dbReference type="InterPro" id="IPR002058">
    <property type="entry name" value="PAP_assoc"/>
</dbReference>
<evidence type="ECO:0000256" key="3">
    <source>
        <dbReference type="ARBA" id="ARBA00004496"/>
    </source>
</evidence>
<feature type="domain" description="Poly(A) RNA polymerase mitochondrial-like central palm" evidence="12">
    <location>
        <begin position="50"/>
        <end position="180"/>
    </location>
</feature>
<name>A0A0N1NVD2_9EURO</name>
<dbReference type="SUPFAM" id="SSF81301">
    <property type="entry name" value="Nucleotidyltransferase"/>
    <property type="match status" value="1"/>
</dbReference>
<keyword evidence="7" id="KW-0808">Transferase</keyword>
<dbReference type="PANTHER" id="PTHR12271">
    <property type="entry name" value="POLY A POLYMERASE CID PAP -RELATED"/>
    <property type="match status" value="1"/>
</dbReference>
<comment type="similarity">
    <text evidence="4">Belongs to the DNA polymerase type-B-like family.</text>
</comment>
<dbReference type="SUPFAM" id="SSF81631">
    <property type="entry name" value="PAP/OAS1 substrate-binding domain"/>
    <property type="match status" value="1"/>
</dbReference>
<dbReference type="OrthoDB" id="407432at2759"/>
<dbReference type="GO" id="GO:0046872">
    <property type="term" value="F:metal ion binding"/>
    <property type="evidence" value="ECO:0007669"/>
    <property type="project" value="UniProtKB-KW"/>
</dbReference>
<feature type="region of interest" description="Disordered" evidence="10">
    <location>
        <begin position="1"/>
        <end position="33"/>
    </location>
</feature>
<keyword evidence="8" id="KW-0479">Metal-binding</keyword>